<keyword evidence="2" id="KW-0963">Cytoplasm</keyword>
<dbReference type="AlphaFoldDB" id="A0A2X1AGH4"/>
<dbReference type="GO" id="GO:0005524">
    <property type="term" value="F:ATP binding"/>
    <property type="evidence" value="ECO:0007669"/>
    <property type="project" value="UniProtKB-KW"/>
</dbReference>
<dbReference type="Pfam" id="PF19269">
    <property type="entry name" value="Anticodon_2"/>
    <property type="match status" value="1"/>
</dbReference>
<organism evidence="9 10">
    <name type="scientific">Brevundimonas diminuta</name>
    <name type="common">Pseudomonas diminuta</name>
    <dbReference type="NCBI Taxonomy" id="293"/>
    <lineage>
        <taxon>Bacteria</taxon>
        <taxon>Pseudomonadati</taxon>
        <taxon>Pseudomonadota</taxon>
        <taxon>Alphaproteobacteria</taxon>
        <taxon>Caulobacterales</taxon>
        <taxon>Caulobacteraceae</taxon>
        <taxon>Brevundimonas</taxon>
    </lineage>
</organism>
<dbReference type="InterPro" id="IPR020751">
    <property type="entry name" value="aa-tRNA-synth_I_codon-bd_sub2"/>
</dbReference>
<dbReference type="PANTHER" id="PTHR43311:SF2">
    <property type="entry name" value="GLUTAMATE--TRNA LIGASE, MITOCHONDRIAL-RELATED"/>
    <property type="match status" value="1"/>
</dbReference>
<keyword evidence="3 9" id="KW-0436">Ligase</keyword>
<proteinExistence type="inferred from homology"/>
<comment type="similarity">
    <text evidence="1">Belongs to the class-I aminoacyl-tRNA synthetase family. Glutamate--tRNA ligase type 1 subfamily.</text>
</comment>
<evidence type="ECO:0000256" key="4">
    <source>
        <dbReference type="ARBA" id="ARBA00022741"/>
    </source>
</evidence>
<evidence type="ECO:0000256" key="5">
    <source>
        <dbReference type="ARBA" id="ARBA00022840"/>
    </source>
</evidence>
<evidence type="ECO:0000256" key="2">
    <source>
        <dbReference type="ARBA" id="ARBA00022490"/>
    </source>
</evidence>
<evidence type="ECO:0000256" key="3">
    <source>
        <dbReference type="ARBA" id="ARBA00022598"/>
    </source>
</evidence>
<protein>
    <submittedName>
        <fullName evidence="9">Glutamate--tRNA ligase</fullName>
        <ecNumber evidence="9">6.1.1.17</ecNumber>
    </submittedName>
</protein>
<dbReference type="InterPro" id="IPR049940">
    <property type="entry name" value="GluQ/Sye"/>
</dbReference>
<keyword evidence="5" id="KW-0067">ATP-binding</keyword>
<dbReference type="Gene3D" id="1.10.10.350">
    <property type="match status" value="1"/>
</dbReference>
<evidence type="ECO:0000256" key="6">
    <source>
        <dbReference type="ARBA" id="ARBA00022917"/>
    </source>
</evidence>
<name>A0A2X1AGH4_BREDI</name>
<accession>A0A2X1AGH4</accession>
<evidence type="ECO:0000313" key="9">
    <source>
        <dbReference type="EMBL" id="SPU43259.1"/>
    </source>
</evidence>
<evidence type="ECO:0000313" key="10">
    <source>
        <dbReference type="Proteomes" id="UP000250358"/>
    </source>
</evidence>
<dbReference type="GO" id="GO:0004818">
    <property type="term" value="F:glutamate-tRNA ligase activity"/>
    <property type="evidence" value="ECO:0007669"/>
    <property type="project" value="UniProtKB-EC"/>
</dbReference>
<sequence length="83" mass="8848">MTPVIEDAAFAAAALELLPETIDADAWSAWTSAVKDKTGAKGKGLFMPLRLILTGQAHGPDMAAMIPLIGRERMIQRLKGETA</sequence>
<keyword evidence="6" id="KW-0648">Protein biosynthesis</keyword>
<dbReference type="PANTHER" id="PTHR43311">
    <property type="entry name" value="GLUTAMATE--TRNA LIGASE"/>
    <property type="match status" value="1"/>
</dbReference>
<keyword evidence="7" id="KW-0030">Aminoacyl-tRNA synthetase</keyword>
<dbReference type="EMBL" id="UAQM01000004">
    <property type="protein sequence ID" value="SPU43259.1"/>
    <property type="molecule type" value="Genomic_DNA"/>
</dbReference>
<keyword evidence="4" id="KW-0547">Nucleotide-binding</keyword>
<dbReference type="SUPFAM" id="SSF48163">
    <property type="entry name" value="An anticodon-binding domain of class I aminoacyl-tRNA synthetases"/>
    <property type="match status" value="1"/>
</dbReference>
<evidence type="ECO:0000256" key="1">
    <source>
        <dbReference type="ARBA" id="ARBA00007894"/>
    </source>
</evidence>
<reference evidence="9 10" key="1">
    <citation type="submission" date="2018-06" db="EMBL/GenBank/DDBJ databases">
        <authorList>
            <consortium name="Pathogen Informatics"/>
            <person name="Doyle S."/>
        </authorList>
    </citation>
    <scope>NUCLEOTIDE SEQUENCE [LARGE SCALE GENOMIC DNA]</scope>
    <source>
        <strain evidence="9 10">NCTC11165</strain>
    </source>
</reference>
<dbReference type="GO" id="GO:0000049">
    <property type="term" value="F:tRNA binding"/>
    <property type="evidence" value="ECO:0007669"/>
    <property type="project" value="InterPro"/>
</dbReference>
<dbReference type="Proteomes" id="UP000250358">
    <property type="component" value="Unassembled WGS sequence"/>
</dbReference>
<dbReference type="InterPro" id="IPR008925">
    <property type="entry name" value="aa_tRNA-synth_I_cd-bd_sf"/>
</dbReference>
<feature type="domain" description="Aminoacyl-tRNA synthetase class I anticodon-binding" evidence="8">
    <location>
        <begin position="11"/>
        <end position="79"/>
    </location>
</feature>
<dbReference type="EC" id="6.1.1.17" evidence="9"/>
<gene>
    <name evidence="9" type="primary">gltX_3</name>
    <name evidence="9" type="ORF">NCTC11165_01160</name>
</gene>
<dbReference type="InterPro" id="IPR045462">
    <property type="entry name" value="aa-tRNA-synth_I_cd-bd"/>
</dbReference>
<evidence type="ECO:0000259" key="8">
    <source>
        <dbReference type="Pfam" id="PF19269"/>
    </source>
</evidence>
<evidence type="ECO:0000256" key="7">
    <source>
        <dbReference type="ARBA" id="ARBA00023146"/>
    </source>
</evidence>
<dbReference type="GO" id="GO:0006424">
    <property type="term" value="P:glutamyl-tRNA aminoacylation"/>
    <property type="evidence" value="ECO:0007669"/>
    <property type="project" value="TreeGrafter"/>
</dbReference>